<evidence type="ECO:0000256" key="3">
    <source>
        <dbReference type="ARBA" id="ARBA00022448"/>
    </source>
</evidence>
<evidence type="ECO:0000313" key="12">
    <source>
        <dbReference type="EMBL" id="SUP44692.1"/>
    </source>
</evidence>
<dbReference type="GO" id="GO:0015749">
    <property type="term" value="P:monosaccharide transmembrane transport"/>
    <property type="evidence" value="ECO:0007669"/>
    <property type="project" value="UniProtKB-ARBA"/>
</dbReference>
<dbReference type="GO" id="GO:0016887">
    <property type="term" value="F:ATP hydrolysis activity"/>
    <property type="evidence" value="ECO:0007669"/>
    <property type="project" value="InterPro"/>
</dbReference>
<dbReference type="InterPro" id="IPR050107">
    <property type="entry name" value="ABC_carbohydrate_import_ATPase"/>
</dbReference>
<feature type="domain" description="ABC transporter" evidence="11">
    <location>
        <begin position="3"/>
        <end position="239"/>
    </location>
</feature>
<accession>A0A380NMQ8</accession>
<keyword evidence="12" id="KW-0378">Hydrolase</keyword>
<keyword evidence="7" id="KW-0547">Nucleotide-binding</keyword>
<keyword evidence="4" id="KW-1003">Cell membrane</keyword>
<evidence type="ECO:0000259" key="11">
    <source>
        <dbReference type="PROSITE" id="PS50893"/>
    </source>
</evidence>
<gene>
    <name evidence="12" type="primary">rbsA</name>
    <name evidence="12" type="ORF">NCTC12020_01784</name>
</gene>
<dbReference type="EMBL" id="UHIO01000001">
    <property type="protein sequence ID" value="SUP44692.1"/>
    <property type="molecule type" value="Genomic_DNA"/>
</dbReference>
<evidence type="ECO:0000256" key="1">
    <source>
        <dbReference type="ARBA" id="ARBA00004202"/>
    </source>
</evidence>
<reference evidence="12 13" key="1">
    <citation type="submission" date="2018-06" db="EMBL/GenBank/DDBJ databases">
        <authorList>
            <consortium name="Pathogen Informatics"/>
            <person name="Doyle S."/>
        </authorList>
    </citation>
    <scope>NUCLEOTIDE SEQUENCE [LARGE SCALE GENOMIC DNA]</scope>
    <source>
        <strain evidence="12 13">NCTC12020</strain>
    </source>
</reference>
<dbReference type="SUPFAM" id="SSF52540">
    <property type="entry name" value="P-loop containing nucleoside triphosphate hydrolases"/>
    <property type="match status" value="2"/>
</dbReference>
<dbReference type="GO" id="GO:0005524">
    <property type="term" value="F:ATP binding"/>
    <property type="evidence" value="ECO:0007669"/>
    <property type="project" value="UniProtKB-KW"/>
</dbReference>
<dbReference type="InterPro" id="IPR017871">
    <property type="entry name" value="ABC_transporter-like_CS"/>
</dbReference>
<dbReference type="PANTHER" id="PTHR43790:SF3">
    <property type="entry name" value="D-ALLOSE IMPORT ATP-BINDING PROTEIN ALSA-RELATED"/>
    <property type="match status" value="1"/>
</dbReference>
<evidence type="ECO:0000256" key="7">
    <source>
        <dbReference type="ARBA" id="ARBA00022741"/>
    </source>
</evidence>
<sequence length="493" mass="53677">MEIKMTGIAKAFGTNQVLKDVNITLKAGEVHALMGENGAGKSTLMNILTGLHKADAGTVTIDGVNTTYSSPREAEKHGIAFIHQELNIWPNLSLLENLYLMQPKTNGLGMLNKQAMLQEAKAKCEEMKIDLPLTKEAGLCSVGQQQMAEILRVLMLNAKVVIMDEPSAALTERETATLFRMMRQLKEQGVAIVYISHRMEEVFSECDIITVMRDGHTISTKPVTDTTVDEVVRDMVGRSIDEFYPDRTTTPGDVILTVNHLKPKEFKHDISFDLRKGEILGVAGLMGAGRTEIMRAIFGIDSHDGGEITLNGQPLHFKKPEDAIKAGIAFITEDRKGEGLILDFSIGTNITLPNLKQVCPTHVLNKNKLVTFADTLSKKLGVKTQSVHLPASSLSGGNQQKVVIAKWIGLSPSIIIMDEPTRGIDIGAKRDIYDLMNELTSQGVSIIMVSSELPEVLGMSDRVMVIHEGAVAGILDRAAATPESIMNLATGGQ</sequence>
<keyword evidence="5" id="KW-0762">Sugar transport</keyword>
<keyword evidence="10" id="KW-0472">Membrane</keyword>
<evidence type="ECO:0000256" key="8">
    <source>
        <dbReference type="ARBA" id="ARBA00022840"/>
    </source>
</evidence>
<evidence type="ECO:0000256" key="10">
    <source>
        <dbReference type="ARBA" id="ARBA00023136"/>
    </source>
</evidence>
<dbReference type="SMART" id="SM00382">
    <property type="entry name" value="AAA"/>
    <property type="match status" value="2"/>
</dbReference>
<dbReference type="EC" id="3.6.3.17" evidence="12"/>
<keyword evidence="9" id="KW-1278">Translocase</keyword>
<evidence type="ECO:0000256" key="4">
    <source>
        <dbReference type="ARBA" id="ARBA00022475"/>
    </source>
</evidence>
<keyword evidence="6" id="KW-0677">Repeat</keyword>
<dbReference type="RefSeq" id="WP_115310867.1">
    <property type="nucleotide sequence ID" value="NZ_UHIO01000001.1"/>
</dbReference>
<comment type="subcellular location">
    <subcellularLocation>
        <location evidence="2">Cell inner membrane</location>
    </subcellularLocation>
    <subcellularLocation>
        <location evidence="1">Cell membrane</location>
        <topology evidence="1">Peripheral membrane protein</topology>
    </subcellularLocation>
</comment>
<organism evidence="12 13">
    <name type="scientific">Veillonella criceti</name>
    <dbReference type="NCBI Taxonomy" id="103891"/>
    <lineage>
        <taxon>Bacteria</taxon>
        <taxon>Bacillati</taxon>
        <taxon>Bacillota</taxon>
        <taxon>Negativicutes</taxon>
        <taxon>Veillonellales</taxon>
        <taxon>Veillonellaceae</taxon>
        <taxon>Veillonella</taxon>
    </lineage>
</organism>
<protein>
    <submittedName>
        <fullName evidence="12">Ribose import ATP-binding protein RbsA</fullName>
        <ecNumber evidence="12">3.6.3.17</ecNumber>
    </submittedName>
</protein>
<keyword evidence="13" id="KW-1185">Reference proteome</keyword>
<evidence type="ECO:0000256" key="6">
    <source>
        <dbReference type="ARBA" id="ARBA00022737"/>
    </source>
</evidence>
<dbReference type="CDD" id="cd03216">
    <property type="entry name" value="ABC_Carb_Monos_I"/>
    <property type="match status" value="1"/>
</dbReference>
<evidence type="ECO:0000256" key="5">
    <source>
        <dbReference type="ARBA" id="ARBA00022597"/>
    </source>
</evidence>
<dbReference type="InterPro" id="IPR027417">
    <property type="entry name" value="P-loop_NTPase"/>
</dbReference>
<dbReference type="PROSITE" id="PS50893">
    <property type="entry name" value="ABC_TRANSPORTER_2"/>
    <property type="match status" value="2"/>
</dbReference>
<dbReference type="Pfam" id="PF00005">
    <property type="entry name" value="ABC_tran"/>
    <property type="match status" value="2"/>
</dbReference>
<dbReference type="Gene3D" id="3.40.50.300">
    <property type="entry name" value="P-loop containing nucleotide triphosphate hydrolases"/>
    <property type="match status" value="2"/>
</dbReference>
<name>A0A380NMQ8_9FIRM</name>
<dbReference type="InterPro" id="IPR003593">
    <property type="entry name" value="AAA+_ATPase"/>
</dbReference>
<keyword evidence="8 12" id="KW-0067">ATP-binding</keyword>
<dbReference type="InterPro" id="IPR003439">
    <property type="entry name" value="ABC_transporter-like_ATP-bd"/>
</dbReference>
<feature type="domain" description="ABC transporter" evidence="11">
    <location>
        <begin position="249"/>
        <end position="493"/>
    </location>
</feature>
<dbReference type="OrthoDB" id="9766104at2"/>
<proteinExistence type="predicted"/>
<dbReference type="AlphaFoldDB" id="A0A380NMQ8"/>
<dbReference type="Proteomes" id="UP000255367">
    <property type="component" value="Unassembled WGS sequence"/>
</dbReference>
<dbReference type="PROSITE" id="PS00211">
    <property type="entry name" value="ABC_TRANSPORTER_1"/>
    <property type="match status" value="2"/>
</dbReference>
<keyword evidence="3" id="KW-0813">Transport</keyword>
<dbReference type="CDD" id="cd03215">
    <property type="entry name" value="ABC_Carb_Monos_II"/>
    <property type="match status" value="1"/>
</dbReference>
<dbReference type="PANTHER" id="PTHR43790">
    <property type="entry name" value="CARBOHYDRATE TRANSPORT ATP-BINDING PROTEIN MG119-RELATED"/>
    <property type="match status" value="1"/>
</dbReference>
<evidence type="ECO:0000313" key="13">
    <source>
        <dbReference type="Proteomes" id="UP000255367"/>
    </source>
</evidence>
<evidence type="ECO:0000256" key="2">
    <source>
        <dbReference type="ARBA" id="ARBA00004533"/>
    </source>
</evidence>
<dbReference type="FunFam" id="3.40.50.300:FF:000126">
    <property type="entry name" value="Galactose/methyl galactoside import ATP-binding protein MglA"/>
    <property type="match status" value="1"/>
</dbReference>
<evidence type="ECO:0000256" key="9">
    <source>
        <dbReference type="ARBA" id="ARBA00022967"/>
    </source>
</evidence>
<dbReference type="FunFam" id="3.40.50.300:FF:000127">
    <property type="entry name" value="Ribose import ATP-binding protein RbsA"/>
    <property type="match status" value="1"/>
</dbReference>
<dbReference type="GO" id="GO:0005886">
    <property type="term" value="C:plasma membrane"/>
    <property type="evidence" value="ECO:0007669"/>
    <property type="project" value="UniProtKB-SubCell"/>
</dbReference>